<evidence type="ECO:0000313" key="4">
    <source>
        <dbReference type="EMBL" id="TYJ95987.1"/>
    </source>
</evidence>
<keyword evidence="2" id="KW-1133">Transmembrane helix</keyword>
<sequence>MTGSQQVNATGDRMKGPSPAQHTTEVLHQRKKLPVCPMRMAIGGFAIAATLGYFVLYTKKKPEASALDVAKVTTGISTPDNTHPRT</sequence>
<evidence type="ECO:0000256" key="1">
    <source>
        <dbReference type="SAM" id="MobiDB-lite"/>
    </source>
</evidence>
<dbReference type="Proteomes" id="UP000321947">
    <property type="component" value="Unassembled WGS sequence"/>
</dbReference>
<feature type="transmembrane region" description="Helical" evidence="2">
    <location>
        <begin position="38"/>
        <end position="57"/>
    </location>
</feature>
<dbReference type="Proteomes" id="UP000321393">
    <property type="component" value="Unassembled WGS sequence"/>
</dbReference>
<keyword evidence="2" id="KW-0472">Membrane</keyword>
<evidence type="ECO:0000313" key="3">
    <source>
        <dbReference type="EMBL" id="KAA0035091.1"/>
    </source>
</evidence>
<dbReference type="EMBL" id="SSTE01020204">
    <property type="protein sequence ID" value="KAA0035091.1"/>
    <property type="molecule type" value="Genomic_DNA"/>
</dbReference>
<comment type="caution">
    <text evidence="4">The sequence shown here is derived from an EMBL/GenBank/DDBJ whole genome shotgun (WGS) entry which is preliminary data.</text>
</comment>
<evidence type="ECO:0000256" key="2">
    <source>
        <dbReference type="SAM" id="Phobius"/>
    </source>
</evidence>
<name>A0A5D3BA37_CUCMM</name>
<reference evidence="5 6" key="1">
    <citation type="submission" date="2019-08" db="EMBL/GenBank/DDBJ databases">
        <title>Draft genome sequences of two oriental melons (Cucumis melo L. var makuwa).</title>
        <authorList>
            <person name="Kwon S.-Y."/>
        </authorList>
    </citation>
    <scope>NUCLEOTIDE SEQUENCE [LARGE SCALE GENOMIC DNA]</scope>
    <source>
        <strain evidence="6">cv. Chang Bougi</strain>
        <strain evidence="5">cv. SW 3</strain>
        <tissue evidence="4">Leaf</tissue>
    </source>
</reference>
<gene>
    <name evidence="4" type="ORF">E5676_scaffold271G00570</name>
    <name evidence="3" type="ORF">E6C27_scaffold57G001660</name>
</gene>
<protein>
    <submittedName>
        <fullName evidence="3 4">Transmembrane protein</fullName>
    </submittedName>
</protein>
<feature type="region of interest" description="Disordered" evidence="1">
    <location>
        <begin position="1"/>
        <end position="28"/>
    </location>
</feature>
<dbReference type="PANTHER" id="PTHR33919:SF7">
    <property type="entry name" value="PROTEIN, PUTATIVE-RELATED"/>
    <property type="match status" value="1"/>
</dbReference>
<evidence type="ECO:0000313" key="5">
    <source>
        <dbReference type="Proteomes" id="UP000321393"/>
    </source>
</evidence>
<dbReference type="PANTHER" id="PTHR33919">
    <property type="entry name" value="OS09G0127700 PROTEIN"/>
    <property type="match status" value="1"/>
</dbReference>
<dbReference type="EMBL" id="SSTD01019979">
    <property type="protein sequence ID" value="TYJ95987.1"/>
    <property type="molecule type" value="Genomic_DNA"/>
</dbReference>
<accession>A0A5D3BA37</accession>
<dbReference type="AlphaFoldDB" id="A0A5D3BA37"/>
<organism evidence="4 6">
    <name type="scientific">Cucumis melo var. makuwa</name>
    <name type="common">Oriental melon</name>
    <dbReference type="NCBI Taxonomy" id="1194695"/>
    <lineage>
        <taxon>Eukaryota</taxon>
        <taxon>Viridiplantae</taxon>
        <taxon>Streptophyta</taxon>
        <taxon>Embryophyta</taxon>
        <taxon>Tracheophyta</taxon>
        <taxon>Spermatophyta</taxon>
        <taxon>Magnoliopsida</taxon>
        <taxon>eudicotyledons</taxon>
        <taxon>Gunneridae</taxon>
        <taxon>Pentapetalae</taxon>
        <taxon>rosids</taxon>
        <taxon>fabids</taxon>
        <taxon>Cucurbitales</taxon>
        <taxon>Cucurbitaceae</taxon>
        <taxon>Benincaseae</taxon>
        <taxon>Cucumis</taxon>
    </lineage>
</organism>
<proteinExistence type="predicted"/>
<keyword evidence="2 4" id="KW-0812">Transmembrane</keyword>
<evidence type="ECO:0000313" key="6">
    <source>
        <dbReference type="Proteomes" id="UP000321947"/>
    </source>
</evidence>
<dbReference type="OrthoDB" id="1892673at2759"/>